<accession>A0A495IZ83</accession>
<dbReference type="RefSeq" id="WP_121201955.1">
    <property type="nucleotide sequence ID" value="NZ_RBKU01000001.1"/>
</dbReference>
<organism evidence="2 3">
    <name type="scientific">Mucilaginibacter gracilis</name>
    <dbReference type="NCBI Taxonomy" id="423350"/>
    <lineage>
        <taxon>Bacteria</taxon>
        <taxon>Pseudomonadati</taxon>
        <taxon>Bacteroidota</taxon>
        <taxon>Sphingobacteriia</taxon>
        <taxon>Sphingobacteriales</taxon>
        <taxon>Sphingobacteriaceae</taxon>
        <taxon>Mucilaginibacter</taxon>
    </lineage>
</organism>
<evidence type="ECO:0000313" key="3">
    <source>
        <dbReference type="Proteomes" id="UP000268007"/>
    </source>
</evidence>
<dbReference type="InterPro" id="IPR041657">
    <property type="entry name" value="HTH_17"/>
</dbReference>
<gene>
    <name evidence="2" type="ORF">BDD43_2207</name>
</gene>
<sequence length="68" mass="8086">MTTNKPDELLTRKEAARMLKFSPETLAVWDCTKRYNLNPIKIGNSVRYRRSDLNKFLEQCKTIKRPKK</sequence>
<comment type="caution">
    <text evidence="2">The sequence shown here is derived from an EMBL/GenBank/DDBJ whole genome shotgun (WGS) entry which is preliminary data.</text>
</comment>
<reference evidence="2 3" key="1">
    <citation type="submission" date="2018-10" db="EMBL/GenBank/DDBJ databases">
        <title>Genomic Encyclopedia of Archaeal and Bacterial Type Strains, Phase II (KMG-II): from individual species to whole genera.</title>
        <authorList>
            <person name="Goeker M."/>
        </authorList>
    </citation>
    <scope>NUCLEOTIDE SEQUENCE [LARGE SCALE GENOMIC DNA]</scope>
    <source>
        <strain evidence="2 3">DSM 18602</strain>
    </source>
</reference>
<dbReference type="Pfam" id="PF12728">
    <property type="entry name" value="HTH_17"/>
    <property type="match status" value="1"/>
</dbReference>
<evidence type="ECO:0000313" key="2">
    <source>
        <dbReference type="EMBL" id="RKR82040.1"/>
    </source>
</evidence>
<dbReference type="EMBL" id="RBKU01000001">
    <property type="protein sequence ID" value="RKR82040.1"/>
    <property type="molecule type" value="Genomic_DNA"/>
</dbReference>
<keyword evidence="3" id="KW-1185">Reference proteome</keyword>
<protein>
    <submittedName>
        <fullName evidence="2">Helix-turn-helix protein</fullName>
    </submittedName>
</protein>
<feature type="domain" description="Helix-turn-helix" evidence="1">
    <location>
        <begin position="9"/>
        <end position="60"/>
    </location>
</feature>
<evidence type="ECO:0000259" key="1">
    <source>
        <dbReference type="Pfam" id="PF12728"/>
    </source>
</evidence>
<dbReference type="InterPro" id="IPR009061">
    <property type="entry name" value="DNA-bd_dom_put_sf"/>
</dbReference>
<dbReference type="AlphaFoldDB" id="A0A495IZ83"/>
<dbReference type="OrthoDB" id="9806994at2"/>
<name>A0A495IZ83_9SPHI</name>
<dbReference type="SUPFAM" id="SSF46955">
    <property type="entry name" value="Putative DNA-binding domain"/>
    <property type="match status" value="1"/>
</dbReference>
<dbReference type="Proteomes" id="UP000268007">
    <property type="component" value="Unassembled WGS sequence"/>
</dbReference>
<proteinExistence type="predicted"/>